<protein>
    <submittedName>
        <fullName evidence="1">Transmembrane acyltransferase domain protein</fullName>
    </submittedName>
</protein>
<keyword evidence="1" id="KW-0472">Membrane</keyword>
<dbReference type="EMBL" id="MVBM01000019">
    <property type="protein sequence ID" value="OOK63408.1"/>
    <property type="molecule type" value="Genomic_DNA"/>
</dbReference>
<evidence type="ECO:0000313" key="1">
    <source>
        <dbReference type="EMBL" id="OOK63408.1"/>
    </source>
</evidence>
<dbReference type="GO" id="GO:0016746">
    <property type="term" value="F:acyltransferase activity"/>
    <property type="evidence" value="ECO:0007669"/>
    <property type="project" value="UniProtKB-KW"/>
</dbReference>
<name>A0A1V3W9I5_MYCKA</name>
<dbReference type="AlphaFoldDB" id="A0A1V3W9I5"/>
<evidence type="ECO:0000313" key="2">
    <source>
        <dbReference type="Proteomes" id="UP000189229"/>
    </source>
</evidence>
<comment type="caution">
    <text evidence="1">The sequence shown here is derived from an EMBL/GenBank/DDBJ whole genome shotgun (WGS) entry which is preliminary data.</text>
</comment>
<keyword evidence="1" id="KW-0808">Transferase</keyword>
<proteinExistence type="predicted"/>
<organism evidence="1 2">
    <name type="scientific">Mycobacterium kansasii</name>
    <dbReference type="NCBI Taxonomy" id="1768"/>
    <lineage>
        <taxon>Bacteria</taxon>
        <taxon>Bacillati</taxon>
        <taxon>Actinomycetota</taxon>
        <taxon>Actinomycetes</taxon>
        <taxon>Mycobacteriales</taxon>
        <taxon>Mycobacteriaceae</taxon>
        <taxon>Mycobacterium</taxon>
    </lineage>
</organism>
<dbReference type="Proteomes" id="UP000189229">
    <property type="component" value="Unassembled WGS sequence"/>
</dbReference>
<sequence length="44" mass="5025">MANWRFVAQKTDYFTQAPAVTAAAHLVAGVEEQYYIAWPLLLIR</sequence>
<gene>
    <name evidence="1" type="ORF">BZL30_9470</name>
</gene>
<reference evidence="1 2" key="1">
    <citation type="submission" date="2017-02" db="EMBL/GenBank/DDBJ databases">
        <title>Complete genome sequences of Mycobacterium kansasii strains isolated from rhesus macaques.</title>
        <authorList>
            <person name="Panda A."/>
            <person name="Nagaraj S."/>
            <person name="Zhao X."/>
            <person name="Tettelin H."/>
            <person name="Detolla L.J."/>
        </authorList>
    </citation>
    <scope>NUCLEOTIDE SEQUENCE [LARGE SCALE GENOMIC DNA]</scope>
    <source>
        <strain evidence="1 2">11-3813</strain>
    </source>
</reference>
<keyword evidence="1" id="KW-0812">Transmembrane</keyword>
<accession>A0A1V3W9I5</accession>
<keyword evidence="1" id="KW-0012">Acyltransferase</keyword>